<comment type="caution">
    <text evidence="2">The sequence shown here is derived from an EMBL/GenBank/DDBJ whole genome shotgun (WGS) entry which is preliminary data.</text>
</comment>
<evidence type="ECO:0000313" key="3">
    <source>
        <dbReference type="Proteomes" id="UP001314170"/>
    </source>
</evidence>
<accession>A0AAV1R5K9</accession>
<name>A0AAV1R5K9_9ROSI</name>
<organism evidence="2 3">
    <name type="scientific">Dovyalis caffra</name>
    <dbReference type="NCBI Taxonomy" id="77055"/>
    <lineage>
        <taxon>Eukaryota</taxon>
        <taxon>Viridiplantae</taxon>
        <taxon>Streptophyta</taxon>
        <taxon>Embryophyta</taxon>
        <taxon>Tracheophyta</taxon>
        <taxon>Spermatophyta</taxon>
        <taxon>Magnoliopsida</taxon>
        <taxon>eudicotyledons</taxon>
        <taxon>Gunneridae</taxon>
        <taxon>Pentapetalae</taxon>
        <taxon>rosids</taxon>
        <taxon>fabids</taxon>
        <taxon>Malpighiales</taxon>
        <taxon>Salicaceae</taxon>
        <taxon>Flacourtieae</taxon>
        <taxon>Dovyalis</taxon>
    </lineage>
</organism>
<protein>
    <submittedName>
        <fullName evidence="2">Uncharacterized protein</fullName>
    </submittedName>
</protein>
<reference evidence="2 3" key="1">
    <citation type="submission" date="2024-01" db="EMBL/GenBank/DDBJ databases">
        <authorList>
            <person name="Waweru B."/>
        </authorList>
    </citation>
    <scope>NUCLEOTIDE SEQUENCE [LARGE SCALE GENOMIC DNA]</scope>
</reference>
<dbReference type="AlphaFoldDB" id="A0AAV1R5K9"/>
<gene>
    <name evidence="2" type="ORF">DCAF_LOCUS7043</name>
</gene>
<proteinExistence type="predicted"/>
<evidence type="ECO:0000256" key="1">
    <source>
        <dbReference type="SAM" id="MobiDB-lite"/>
    </source>
</evidence>
<feature type="compositionally biased region" description="Basic and acidic residues" evidence="1">
    <location>
        <begin position="1"/>
        <end position="18"/>
    </location>
</feature>
<evidence type="ECO:0000313" key="2">
    <source>
        <dbReference type="EMBL" id="CAK7329291.1"/>
    </source>
</evidence>
<sequence length="76" mass="8496">MWKSNETRYQKGANQDDKHHHKCSDPGTIAKAKKKKHAGSSTVRNSTCIASLERATGLQYVLVSVVESIEWLKKPS</sequence>
<keyword evidence="3" id="KW-1185">Reference proteome</keyword>
<dbReference type="EMBL" id="CAWUPB010000913">
    <property type="protein sequence ID" value="CAK7329291.1"/>
    <property type="molecule type" value="Genomic_DNA"/>
</dbReference>
<feature type="region of interest" description="Disordered" evidence="1">
    <location>
        <begin position="1"/>
        <end position="44"/>
    </location>
</feature>
<dbReference type="Proteomes" id="UP001314170">
    <property type="component" value="Unassembled WGS sequence"/>
</dbReference>